<evidence type="ECO:0000256" key="7">
    <source>
        <dbReference type="ARBA" id="ARBA00023204"/>
    </source>
</evidence>
<dbReference type="InterPro" id="IPR011184">
    <property type="entry name" value="DNA_mismatch_repair_Msh2"/>
</dbReference>
<dbReference type="InterPro" id="IPR016151">
    <property type="entry name" value="DNA_mismatch_repair_MutS_N"/>
</dbReference>
<dbReference type="FunFam" id="3.40.50.300:FF:000523">
    <property type="entry name" value="DNA mismatch repair protein"/>
    <property type="match status" value="1"/>
</dbReference>
<dbReference type="STRING" id="329885.A0A4U0V4G0"/>
<evidence type="ECO:0000256" key="2">
    <source>
        <dbReference type="ARBA" id="ARBA00006271"/>
    </source>
</evidence>
<dbReference type="GO" id="GO:0140664">
    <property type="term" value="F:ATP-dependent DNA damage sensor activity"/>
    <property type="evidence" value="ECO:0007669"/>
    <property type="project" value="InterPro"/>
</dbReference>
<name>A0A4U0V4G0_9PEZI</name>
<dbReference type="SUPFAM" id="SSF52540">
    <property type="entry name" value="P-loop containing nucleoside triphosphate hydrolases"/>
    <property type="match status" value="1"/>
</dbReference>
<dbReference type="InterPro" id="IPR032642">
    <property type="entry name" value="Msh2_ATP-bd"/>
</dbReference>
<dbReference type="Pfam" id="PF05188">
    <property type="entry name" value="MutS_II"/>
    <property type="match status" value="1"/>
</dbReference>
<dbReference type="Gene3D" id="3.40.1170.10">
    <property type="entry name" value="DNA repair protein MutS, domain I"/>
    <property type="match status" value="1"/>
</dbReference>
<dbReference type="GO" id="GO:0032301">
    <property type="term" value="C:MutSalpha complex"/>
    <property type="evidence" value="ECO:0007669"/>
    <property type="project" value="TreeGrafter"/>
</dbReference>
<dbReference type="GO" id="GO:0006298">
    <property type="term" value="P:mismatch repair"/>
    <property type="evidence" value="ECO:0007669"/>
    <property type="project" value="InterPro"/>
</dbReference>
<keyword evidence="8" id="KW-0539">Nucleus</keyword>
<dbReference type="InterPro" id="IPR036678">
    <property type="entry name" value="MutS_con_dom_sf"/>
</dbReference>
<evidence type="ECO:0000256" key="4">
    <source>
        <dbReference type="ARBA" id="ARBA00022763"/>
    </source>
</evidence>
<dbReference type="Pfam" id="PF01624">
    <property type="entry name" value="MutS_I"/>
    <property type="match status" value="1"/>
</dbReference>
<dbReference type="InterPro" id="IPR007861">
    <property type="entry name" value="DNA_mismatch_repair_MutS_clamp"/>
</dbReference>
<evidence type="ECO:0000256" key="6">
    <source>
        <dbReference type="ARBA" id="ARBA00023125"/>
    </source>
</evidence>
<keyword evidence="6 10" id="KW-0238">DNA-binding</keyword>
<sequence length="926" mass="104180">MSSRPELKLDDEVGFIRTFHQLEADKNDETVRIFDRGDWLSAHGEDAMLIARVQYKTTSVIKTLGKAPGLPSVTMTWTAYKSFLREAIFRLGKRVEILQSTGRNQWKVTKQASPGNLQDIEEELGGHIDSAPIILAVKVSAKATETRQVGVCFADASVRELGVSEFADNDIYSNFESLLIQLGVKECLLQSDGTKKDAELHKLRTIADNCGCAVSERPASDFGSRDIEQDLTRLLRDERAAGTLPQTDLKLAMSSGAALIKYLGVMSDPTNFGQYQLYQHDLSQYMKLDSSALKALNLMPGPKDGSKTMNLYGLLNHCKTPVGSRLLAQWLKQPLMSLEEIERRQQLVEAFVNDTELRQTLQEEHLRSIPDLYRLAKKFQRKKANLEDVVRAYQVAIRLPDFIGTFEGVMDEAYKTALDAEYADKLRAYSDSLVKLQEMVETTVDLEALDNHEFVIKSEFDDGLRIIRKKLDKLRYQMDQEHREVADDLNQDPKKKLFLENHKVHGWCFRLTRTEAAAIRNKKQYQECSTQKNGVFFTTTKMTNYRREFDQLSENYNRTQSGLVNEVVQVAASYCPVIEKLAGILAHLDVIVSFAHVSVHAPTSYVRPKIHARGTGNTILKEARHPCMEMQDDISFITNDVSLVRGESEFLIITGPNMGGKSTYIRQIGVIALMAQIGCFVPCAEAELTLFDCILARVGASDSQLKGVSTFMAEMLETANILKTATRDSLVIIDELGRGTSTYDGFGLAWAISEHIIKEIGAFSMFATHFHELTALKESFPQVQNLHVVAHIGDGEDTVMEDGASSRRRREVTLLYKVVPGISDQSFGIHVAELVRFPRKVVNMAKRKADELEDFSGKHEDVQHVQASKEEVEEGSQMLKEVLMKWKEQVEAEQLGKEEQVQRMRDLVAGNEALLANPFFQSVKAL</sequence>
<proteinExistence type="inferred from homology"/>
<evidence type="ECO:0000256" key="1">
    <source>
        <dbReference type="ARBA" id="ARBA00004123"/>
    </source>
</evidence>
<dbReference type="InterPro" id="IPR045076">
    <property type="entry name" value="MutS"/>
</dbReference>
<dbReference type="GO" id="GO:0030983">
    <property type="term" value="F:mismatched DNA binding"/>
    <property type="evidence" value="ECO:0007669"/>
    <property type="project" value="InterPro"/>
</dbReference>
<dbReference type="InterPro" id="IPR007860">
    <property type="entry name" value="DNA_mmatch_repair_MutS_con_dom"/>
</dbReference>
<organism evidence="12 13">
    <name type="scientific">Friedmanniomyces endolithicus</name>
    <dbReference type="NCBI Taxonomy" id="329885"/>
    <lineage>
        <taxon>Eukaryota</taxon>
        <taxon>Fungi</taxon>
        <taxon>Dikarya</taxon>
        <taxon>Ascomycota</taxon>
        <taxon>Pezizomycotina</taxon>
        <taxon>Dothideomycetes</taxon>
        <taxon>Dothideomycetidae</taxon>
        <taxon>Mycosphaerellales</taxon>
        <taxon>Teratosphaeriaceae</taxon>
        <taxon>Friedmanniomyces</taxon>
    </lineage>
</organism>
<dbReference type="FunFam" id="1.10.1420.10:FF:000017">
    <property type="entry name" value="DNA mismatch repair protein Msh2"/>
    <property type="match status" value="1"/>
</dbReference>
<dbReference type="SMART" id="SM00534">
    <property type="entry name" value="MUTSac"/>
    <property type="match status" value="1"/>
</dbReference>
<keyword evidence="3 10" id="KW-0547">Nucleotide-binding</keyword>
<evidence type="ECO:0000256" key="8">
    <source>
        <dbReference type="ARBA" id="ARBA00023242"/>
    </source>
</evidence>
<comment type="function">
    <text evidence="10">Component of the post-replicative DNA mismatch repair system (MMR).</text>
</comment>
<keyword evidence="4 10" id="KW-0227">DNA damage</keyword>
<keyword evidence="7 10" id="KW-0234">DNA repair</keyword>
<dbReference type="NCBIfam" id="NF003810">
    <property type="entry name" value="PRK05399.1"/>
    <property type="match status" value="1"/>
</dbReference>
<dbReference type="InterPro" id="IPR036187">
    <property type="entry name" value="DNA_mismatch_repair_MutS_sf"/>
</dbReference>
<dbReference type="Proteomes" id="UP000310066">
    <property type="component" value="Unassembled WGS sequence"/>
</dbReference>
<protein>
    <submittedName>
        <fullName evidence="12">DNA mismatch repair protein msh-2</fullName>
    </submittedName>
</protein>
<dbReference type="AlphaFoldDB" id="A0A4U0V4G0"/>
<comment type="subcellular location">
    <subcellularLocation>
        <location evidence="1">Nucleus</location>
    </subcellularLocation>
</comment>
<dbReference type="GO" id="GO:0005524">
    <property type="term" value="F:ATP binding"/>
    <property type="evidence" value="ECO:0007669"/>
    <property type="project" value="UniProtKB-KW"/>
</dbReference>
<dbReference type="PROSITE" id="PS00486">
    <property type="entry name" value="DNA_MISMATCH_REPAIR_2"/>
    <property type="match status" value="1"/>
</dbReference>
<evidence type="ECO:0000259" key="11">
    <source>
        <dbReference type="PROSITE" id="PS00486"/>
    </source>
</evidence>
<dbReference type="SUPFAM" id="SSF48334">
    <property type="entry name" value="DNA repair protein MutS, domain III"/>
    <property type="match status" value="1"/>
</dbReference>
<feature type="domain" description="DNA mismatch repair proteins mutS family" evidence="11">
    <location>
        <begin position="729"/>
        <end position="745"/>
    </location>
</feature>
<dbReference type="InterPro" id="IPR007696">
    <property type="entry name" value="DNA_mismatch_repair_MutS_core"/>
</dbReference>
<dbReference type="GO" id="GO:0006312">
    <property type="term" value="P:mitotic recombination"/>
    <property type="evidence" value="ECO:0007669"/>
    <property type="project" value="TreeGrafter"/>
</dbReference>
<accession>A0A4U0V4G0</accession>
<evidence type="ECO:0000256" key="3">
    <source>
        <dbReference type="ARBA" id="ARBA00022741"/>
    </source>
</evidence>
<comment type="caution">
    <text evidence="12">The sequence shown here is derived from an EMBL/GenBank/DDBJ whole genome shotgun (WGS) entry which is preliminary data.</text>
</comment>
<dbReference type="FunFam" id="3.30.420.110:FF:000002">
    <property type="entry name" value="DNA mismatch repair protein"/>
    <property type="match status" value="1"/>
</dbReference>
<dbReference type="SMART" id="SM00533">
    <property type="entry name" value="MUTSd"/>
    <property type="match status" value="1"/>
</dbReference>
<dbReference type="CDD" id="cd03285">
    <property type="entry name" value="ABC_MSH2_euk"/>
    <property type="match status" value="1"/>
</dbReference>
<evidence type="ECO:0000313" key="13">
    <source>
        <dbReference type="Proteomes" id="UP000310066"/>
    </source>
</evidence>
<dbReference type="Gene3D" id="3.30.420.110">
    <property type="entry name" value="MutS, connector domain"/>
    <property type="match status" value="1"/>
</dbReference>
<dbReference type="OrthoDB" id="295033at2759"/>
<dbReference type="Pfam" id="PF00488">
    <property type="entry name" value="MutS_V"/>
    <property type="match status" value="1"/>
</dbReference>
<dbReference type="InterPro" id="IPR000432">
    <property type="entry name" value="DNA_mismatch_repair_MutS_C"/>
</dbReference>
<comment type="subunit">
    <text evidence="9">Heterodimer of msh2 and msh6.</text>
</comment>
<evidence type="ECO:0000256" key="9">
    <source>
        <dbReference type="ARBA" id="ARBA00064337"/>
    </source>
</evidence>
<dbReference type="PIRSF" id="PIRSF005813">
    <property type="entry name" value="MSH2"/>
    <property type="match status" value="1"/>
</dbReference>
<dbReference type="PANTHER" id="PTHR11361">
    <property type="entry name" value="DNA MISMATCH REPAIR PROTEIN MUTS FAMILY MEMBER"/>
    <property type="match status" value="1"/>
</dbReference>
<evidence type="ECO:0000256" key="10">
    <source>
        <dbReference type="RuleBase" id="RU003756"/>
    </source>
</evidence>
<dbReference type="Gene3D" id="3.40.50.300">
    <property type="entry name" value="P-loop containing nucleotide triphosphate hydrolases"/>
    <property type="match status" value="1"/>
</dbReference>
<dbReference type="InterPro" id="IPR007695">
    <property type="entry name" value="DNA_mismatch_repair_MutS-lik_N"/>
</dbReference>
<evidence type="ECO:0000313" key="12">
    <source>
        <dbReference type="EMBL" id="TKA43363.1"/>
    </source>
</evidence>
<dbReference type="EMBL" id="NAJP01000019">
    <property type="protein sequence ID" value="TKA43363.1"/>
    <property type="molecule type" value="Genomic_DNA"/>
</dbReference>
<dbReference type="Pfam" id="PF05192">
    <property type="entry name" value="MutS_III"/>
    <property type="match status" value="1"/>
</dbReference>
<gene>
    <name evidence="12" type="ORF">B0A54_05845</name>
</gene>
<reference evidence="12 13" key="1">
    <citation type="submission" date="2017-03" db="EMBL/GenBank/DDBJ databases">
        <title>Genomes of endolithic fungi from Antarctica.</title>
        <authorList>
            <person name="Coleine C."/>
            <person name="Masonjones S."/>
            <person name="Stajich J.E."/>
        </authorList>
    </citation>
    <scope>NUCLEOTIDE SEQUENCE [LARGE SCALE GENOMIC DNA]</scope>
    <source>
        <strain evidence="12 13">CCFEE 5311</strain>
    </source>
</reference>
<dbReference type="FunFam" id="1.10.1420.10:FF:000015">
    <property type="entry name" value="DNA mismatch repair protein Msh2"/>
    <property type="match status" value="1"/>
</dbReference>
<dbReference type="Gene3D" id="1.10.1420.10">
    <property type="match status" value="2"/>
</dbReference>
<evidence type="ECO:0000256" key="5">
    <source>
        <dbReference type="ARBA" id="ARBA00022840"/>
    </source>
</evidence>
<dbReference type="InterPro" id="IPR027417">
    <property type="entry name" value="P-loop_NTPase"/>
</dbReference>
<dbReference type="PANTHER" id="PTHR11361:SF35">
    <property type="entry name" value="DNA MISMATCH REPAIR PROTEIN MSH2"/>
    <property type="match status" value="1"/>
</dbReference>
<comment type="similarity">
    <text evidence="2 10">Belongs to the DNA mismatch repair MutS family.</text>
</comment>
<keyword evidence="5" id="KW-0067">ATP-binding</keyword>
<dbReference type="Pfam" id="PF05190">
    <property type="entry name" value="MutS_IV"/>
    <property type="match status" value="1"/>
</dbReference>